<keyword evidence="1" id="KW-0805">Transcription regulation</keyword>
<evidence type="ECO:0000313" key="5">
    <source>
        <dbReference type="EMBL" id="SFB43954.1"/>
    </source>
</evidence>
<keyword evidence="3" id="KW-0804">Transcription</keyword>
<evidence type="ECO:0000256" key="1">
    <source>
        <dbReference type="ARBA" id="ARBA00023015"/>
    </source>
</evidence>
<dbReference type="SUPFAM" id="SSF46785">
    <property type="entry name" value="Winged helix' DNA-binding domain"/>
    <property type="match status" value="1"/>
</dbReference>
<gene>
    <name evidence="5" type="ORF">SAMN05216266_111151</name>
</gene>
<dbReference type="SMART" id="SM00418">
    <property type="entry name" value="HTH_ARSR"/>
    <property type="match status" value="1"/>
</dbReference>
<evidence type="ECO:0000313" key="6">
    <source>
        <dbReference type="Proteomes" id="UP000243799"/>
    </source>
</evidence>
<keyword evidence="6" id="KW-1185">Reference proteome</keyword>
<dbReference type="EMBL" id="FOKG01000011">
    <property type="protein sequence ID" value="SFB43954.1"/>
    <property type="molecule type" value="Genomic_DNA"/>
</dbReference>
<dbReference type="CDD" id="cd00090">
    <property type="entry name" value="HTH_ARSR"/>
    <property type="match status" value="1"/>
</dbReference>
<dbReference type="NCBIfam" id="NF033788">
    <property type="entry name" value="HTH_metalloreg"/>
    <property type="match status" value="1"/>
</dbReference>
<dbReference type="GO" id="GO:0003700">
    <property type="term" value="F:DNA-binding transcription factor activity"/>
    <property type="evidence" value="ECO:0007669"/>
    <property type="project" value="InterPro"/>
</dbReference>
<reference evidence="6" key="1">
    <citation type="submission" date="2016-10" db="EMBL/GenBank/DDBJ databases">
        <authorList>
            <person name="Varghese N."/>
            <person name="Submissions S."/>
        </authorList>
    </citation>
    <scope>NUCLEOTIDE SEQUENCE [LARGE SCALE GENOMIC DNA]</scope>
    <source>
        <strain evidence="6">CGMCC 4.3568</strain>
    </source>
</reference>
<dbReference type="PRINTS" id="PR00778">
    <property type="entry name" value="HTHARSR"/>
</dbReference>
<keyword evidence="2" id="KW-0238">DNA-binding</keyword>
<dbReference type="Proteomes" id="UP000243799">
    <property type="component" value="Unassembled WGS sequence"/>
</dbReference>
<accession>A0A1I1B0T2</accession>
<dbReference type="InterPro" id="IPR036388">
    <property type="entry name" value="WH-like_DNA-bd_sf"/>
</dbReference>
<dbReference type="GO" id="GO:0003677">
    <property type="term" value="F:DNA binding"/>
    <property type="evidence" value="ECO:0007669"/>
    <property type="project" value="UniProtKB-KW"/>
</dbReference>
<dbReference type="RefSeq" id="WP_091674627.1">
    <property type="nucleotide sequence ID" value="NZ_FOKG01000011.1"/>
</dbReference>
<dbReference type="Pfam" id="PF01022">
    <property type="entry name" value="HTH_5"/>
    <property type="match status" value="1"/>
</dbReference>
<dbReference type="InterPro" id="IPR001845">
    <property type="entry name" value="HTH_ArsR_DNA-bd_dom"/>
</dbReference>
<dbReference type="PROSITE" id="PS50987">
    <property type="entry name" value="HTH_ARSR_2"/>
    <property type="match status" value="1"/>
</dbReference>
<protein>
    <submittedName>
        <fullName evidence="5">Transcriptional regulator, ArsR family</fullName>
    </submittedName>
</protein>
<organism evidence="5 6">
    <name type="scientific">Amycolatopsis marina</name>
    <dbReference type="NCBI Taxonomy" id="490629"/>
    <lineage>
        <taxon>Bacteria</taxon>
        <taxon>Bacillati</taxon>
        <taxon>Actinomycetota</taxon>
        <taxon>Actinomycetes</taxon>
        <taxon>Pseudonocardiales</taxon>
        <taxon>Pseudonocardiaceae</taxon>
        <taxon>Amycolatopsis</taxon>
    </lineage>
</organism>
<dbReference type="InterPro" id="IPR051081">
    <property type="entry name" value="HTH_MetalResp_TranReg"/>
</dbReference>
<dbReference type="InterPro" id="IPR036390">
    <property type="entry name" value="WH_DNA-bd_sf"/>
</dbReference>
<dbReference type="STRING" id="490629.SAMN05216266_111151"/>
<dbReference type="PANTHER" id="PTHR33154">
    <property type="entry name" value="TRANSCRIPTIONAL REGULATOR, ARSR FAMILY"/>
    <property type="match status" value="1"/>
</dbReference>
<feature type="domain" description="HTH arsR-type" evidence="4">
    <location>
        <begin position="1"/>
        <end position="91"/>
    </location>
</feature>
<dbReference type="InterPro" id="IPR011991">
    <property type="entry name" value="ArsR-like_HTH"/>
</dbReference>
<sequence length="103" mass="11788">MSTYVIDAWAALGDPSRRRIFKLLAERPQSVTEIADGLPISRPAVSQHLRLLKQARLVQVRSEGTRRIYQVDPEGLLALREELDEFWGKALVNFKQIAEQETE</sequence>
<dbReference type="OrthoDB" id="3628603at2"/>
<dbReference type="PANTHER" id="PTHR33154:SF33">
    <property type="entry name" value="TRANSCRIPTIONAL REPRESSOR SDPR"/>
    <property type="match status" value="1"/>
</dbReference>
<proteinExistence type="predicted"/>
<dbReference type="Gene3D" id="1.10.10.10">
    <property type="entry name" value="Winged helix-like DNA-binding domain superfamily/Winged helix DNA-binding domain"/>
    <property type="match status" value="1"/>
</dbReference>
<name>A0A1I1B0T2_9PSEU</name>
<dbReference type="AlphaFoldDB" id="A0A1I1B0T2"/>
<evidence type="ECO:0000259" key="4">
    <source>
        <dbReference type="PROSITE" id="PS50987"/>
    </source>
</evidence>
<evidence type="ECO:0000256" key="3">
    <source>
        <dbReference type="ARBA" id="ARBA00023163"/>
    </source>
</evidence>
<evidence type="ECO:0000256" key="2">
    <source>
        <dbReference type="ARBA" id="ARBA00023125"/>
    </source>
</evidence>